<evidence type="ECO:0000313" key="5">
    <source>
        <dbReference type="Proteomes" id="UP000593560"/>
    </source>
</evidence>
<dbReference type="InterPro" id="IPR050325">
    <property type="entry name" value="Prot/Nucl_acid_deglycase"/>
</dbReference>
<dbReference type="PANTHER" id="PTHR48094">
    <property type="entry name" value="PROTEIN/NUCLEIC ACID DEGLYCASE DJ-1-RELATED"/>
    <property type="match status" value="1"/>
</dbReference>
<keyword evidence="5" id="KW-1185">Reference proteome</keyword>
<dbReference type="InterPro" id="IPR029062">
    <property type="entry name" value="Class_I_gatase-like"/>
</dbReference>
<dbReference type="EMBL" id="JABFAD010000002">
    <property type="protein sequence ID" value="MBA0792015.1"/>
    <property type="molecule type" value="Genomic_DNA"/>
</dbReference>
<feature type="domain" description="DJ-1/PfpI" evidence="3">
    <location>
        <begin position="1"/>
        <end position="158"/>
    </location>
</feature>
<dbReference type="Pfam" id="PF01965">
    <property type="entry name" value="DJ-1_PfpI"/>
    <property type="match status" value="1"/>
</dbReference>
<keyword evidence="2" id="KW-0677">Repeat</keyword>
<name>A0A7J9G5F7_9ROSI</name>
<organism evidence="4 5">
    <name type="scientific">Gossypium harknessii</name>
    <dbReference type="NCBI Taxonomy" id="34285"/>
    <lineage>
        <taxon>Eukaryota</taxon>
        <taxon>Viridiplantae</taxon>
        <taxon>Streptophyta</taxon>
        <taxon>Embryophyta</taxon>
        <taxon>Tracheophyta</taxon>
        <taxon>Spermatophyta</taxon>
        <taxon>Magnoliopsida</taxon>
        <taxon>eudicotyledons</taxon>
        <taxon>Gunneridae</taxon>
        <taxon>Pentapetalae</taxon>
        <taxon>rosids</taxon>
        <taxon>malvids</taxon>
        <taxon>Malvales</taxon>
        <taxon>Malvaceae</taxon>
        <taxon>Malvoideae</taxon>
        <taxon>Gossypium</taxon>
    </lineage>
</organism>
<dbReference type="NCBIfam" id="TIGR01383">
    <property type="entry name" value="not_thiJ"/>
    <property type="match status" value="1"/>
</dbReference>
<dbReference type="AlphaFoldDB" id="A0A7J9G5F7"/>
<evidence type="ECO:0000313" key="4">
    <source>
        <dbReference type="EMBL" id="MBA0792015.1"/>
    </source>
</evidence>
<dbReference type="FunFam" id="3.40.50.880:FF:000015">
    <property type="entry name" value="Protein DJ-1 homolog C"/>
    <property type="match status" value="1"/>
</dbReference>
<dbReference type="PANTHER" id="PTHR48094:SF12">
    <property type="entry name" value="PARKINSON DISEASE PROTEIN 7 HOMOLOG"/>
    <property type="match status" value="1"/>
</dbReference>
<reference evidence="4 5" key="1">
    <citation type="journal article" date="2019" name="Genome Biol. Evol.">
        <title>Insights into the evolution of the New World diploid cottons (Gossypium, subgenus Houzingenia) based on genome sequencing.</title>
        <authorList>
            <person name="Grover C.E."/>
            <person name="Arick M.A. 2nd"/>
            <person name="Thrash A."/>
            <person name="Conover J.L."/>
            <person name="Sanders W.S."/>
            <person name="Peterson D.G."/>
            <person name="Frelichowski J.E."/>
            <person name="Scheffler J.A."/>
            <person name="Scheffler B.E."/>
            <person name="Wendel J.F."/>
        </authorList>
    </citation>
    <scope>NUCLEOTIDE SEQUENCE [LARGE SCALE GENOMIC DNA]</scope>
    <source>
        <strain evidence="4">0</strain>
        <tissue evidence="4">Leaf</tissue>
    </source>
</reference>
<protein>
    <recommendedName>
        <fullName evidence="3">DJ-1/PfpI domain-containing protein</fullName>
    </recommendedName>
</protein>
<dbReference type="CDD" id="cd03135">
    <property type="entry name" value="GATase1_DJ-1"/>
    <property type="match status" value="1"/>
</dbReference>
<proteinExistence type="inferred from homology"/>
<feature type="non-terminal residue" evidence="4">
    <location>
        <position position="177"/>
    </location>
</feature>
<dbReference type="Proteomes" id="UP000593560">
    <property type="component" value="Unassembled WGS sequence"/>
</dbReference>
<dbReference type="OrthoDB" id="543156at2759"/>
<accession>A0A7J9G5F7</accession>
<sequence length="177" mass="18792">MEAAMIIDILRRAKANVVVASVGDNLEILASRKVKLVADMLLDEATKLTYDLAVLPGGLGGAQAFAKSDKLVNLLKKQAESNKPYGAICASPALVLEPHGLLKSCCAMVQGKKATAYPAMCDKLSDQSHIDNRVVVDGNLITSRGPGTSMEFALGIVEKFFGRPKALELAKGLLVVR</sequence>
<dbReference type="SUPFAM" id="SSF52317">
    <property type="entry name" value="Class I glutamine amidotransferase-like"/>
    <property type="match status" value="1"/>
</dbReference>
<comment type="caution">
    <text evidence="4">The sequence shown here is derived from an EMBL/GenBank/DDBJ whole genome shotgun (WGS) entry which is preliminary data.</text>
</comment>
<gene>
    <name evidence="4" type="ORF">Gohar_016547</name>
</gene>
<dbReference type="GO" id="GO:0005737">
    <property type="term" value="C:cytoplasm"/>
    <property type="evidence" value="ECO:0007669"/>
    <property type="project" value="TreeGrafter"/>
</dbReference>
<evidence type="ECO:0000256" key="2">
    <source>
        <dbReference type="ARBA" id="ARBA00022737"/>
    </source>
</evidence>
<dbReference type="Gene3D" id="3.40.50.880">
    <property type="match status" value="1"/>
</dbReference>
<comment type="similarity">
    <text evidence="1">Belongs to the peptidase C56 family.</text>
</comment>
<dbReference type="InterPro" id="IPR002818">
    <property type="entry name" value="DJ-1/PfpI"/>
</dbReference>
<dbReference type="GO" id="GO:1903189">
    <property type="term" value="P:glyoxal metabolic process"/>
    <property type="evidence" value="ECO:0007669"/>
    <property type="project" value="TreeGrafter"/>
</dbReference>
<evidence type="ECO:0000259" key="3">
    <source>
        <dbReference type="Pfam" id="PF01965"/>
    </source>
</evidence>
<dbReference type="InterPro" id="IPR006287">
    <property type="entry name" value="DJ-1"/>
</dbReference>
<evidence type="ECO:0000256" key="1">
    <source>
        <dbReference type="ARBA" id="ARBA00008542"/>
    </source>
</evidence>